<keyword evidence="2" id="KW-1185">Reference proteome</keyword>
<dbReference type="EMBL" id="JACSPM010000001">
    <property type="protein sequence ID" value="MBD8023173.1"/>
    <property type="molecule type" value="Genomic_DNA"/>
</dbReference>
<proteinExistence type="predicted"/>
<comment type="caution">
    <text evidence="1">The sequence shown here is derived from an EMBL/GenBank/DDBJ whole genome shotgun (WGS) entry which is preliminary data.</text>
</comment>
<evidence type="ECO:0000313" key="1">
    <source>
        <dbReference type="EMBL" id="MBD8023173.1"/>
    </source>
</evidence>
<accession>A0ABR8X1V4</accession>
<dbReference type="Proteomes" id="UP000602532">
    <property type="component" value="Unassembled WGS sequence"/>
</dbReference>
<evidence type="ECO:0008006" key="3">
    <source>
        <dbReference type="Google" id="ProtNLM"/>
    </source>
</evidence>
<reference evidence="1 2" key="1">
    <citation type="submission" date="2020-08" db="EMBL/GenBank/DDBJ databases">
        <title>A Genomic Blueprint of the Chicken Gut Microbiome.</title>
        <authorList>
            <person name="Gilroy R."/>
            <person name="Ravi A."/>
            <person name="Getino M."/>
            <person name="Pursley I."/>
            <person name="Horton D.L."/>
            <person name="Alikhan N.-F."/>
            <person name="Baker D."/>
            <person name="Gharbi K."/>
            <person name="Hall N."/>
            <person name="Watson M."/>
            <person name="Adriaenssens E.M."/>
            <person name="Foster-Nyarko E."/>
            <person name="Jarju S."/>
            <person name="Secka A."/>
            <person name="Antonio M."/>
            <person name="Oren A."/>
            <person name="Chaudhuri R."/>
            <person name="La Ragione R.M."/>
            <person name="Hildebrand F."/>
            <person name="Pallen M.J."/>
        </authorList>
    </citation>
    <scope>NUCLEOTIDE SEQUENCE [LARGE SCALE GENOMIC DNA]</scope>
    <source>
        <strain evidence="1 2">Sa1CUA4</strain>
    </source>
</reference>
<organism evidence="1 2">
    <name type="scientific">Microbacterium gallinarum</name>
    <dbReference type="NCBI Taxonomy" id="2762209"/>
    <lineage>
        <taxon>Bacteria</taxon>
        <taxon>Bacillati</taxon>
        <taxon>Actinomycetota</taxon>
        <taxon>Actinomycetes</taxon>
        <taxon>Micrococcales</taxon>
        <taxon>Microbacteriaceae</taxon>
        <taxon>Microbacterium</taxon>
    </lineage>
</organism>
<evidence type="ECO:0000313" key="2">
    <source>
        <dbReference type="Proteomes" id="UP000602532"/>
    </source>
</evidence>
<gene>
    <name evidence="1" type="ORF">H9622_06140</name>
</gene>
<sequence length="203" mass="21956">MAPRLTFQLPGRWLAVDPRDRAAASLRIDEVVCEVVGTADDAAIARRRLRDQLRTVVERAADASAHALFLCIEIVPDLPTPASLTVHAPAGMRMTPAVGTSADAVLAVLQESFRVLDVEGAETARRLDGPRASMLRIDRVHEEHVEEEGVEAVSTRLEAEYWFAVPGSKQVVLASFATPLGEIRSAMLNLFDSIALAASFGTE</sequence>
<name>A0ABR8X1V4_9MICO</name>
<protein>
    <recommendedName>
        <fullName evidence="3">DUF1795 domain-containing protein</fullName>
    </recommendedName>
</protein>